<evidence type="ECO:0000313" key="6">
    <source>
        <dbReference type="EMBL" id="AJE21618.1"/>
    </source>
</evidence>
<evidence type="ECO:0000256" key="2">
    <source>
        <dbReference type="ARBA" id="ARBA00010790"/>
    </source>
</evidence>
<dbReference type="Gene3D" id="3.40.50.1820">
    <property type="entry name" value="alpha/beta hydrolase"/>
    <property type="match status" value="1"/>
</dbReference>
<comment type="similarity">
    <text evidence="2">Belongs to the GMC oxidoreductase family.</text>
</comment>
<proteinExistence type="inferred from homology"/>
<dbReference type="RefSeq" id="WP_039804268.1">
    <property type="nucleotide sequence ID" value="NZ_CP010415.1"/>
</dbReference>
<organism evidence="6 7">
    <name type="scientific">Azotobacter chroococcum NCIMB 8003</name>
    <dbReference type="NCBI Taxonomy" id="1328314"/>
    <lineage>
        <taxon>Bacteria</taxon>
        <taxon>Pseudomonadati</taxon>
        <taxon>Pseudomonadota</taxon>
        <taxon>Gammaproteobacteria</taxon>
        <taxon>Pseudomonadales</taxon>
        <taxon>Pseudomonadaceae</taxon>
        <taxon>Azotobacter</taxon>
    </lineage>
</organism>
<evidence type="ECO:0000256" key="5">
    <source>
        <dbReference type="ARBA" id="ARBA00023002"/>
    </source>
</evidence>
<gene>
    <name evidence="6" type="ORF">Achr_21690</name>
</gene>
<evidence type="ECO:0000256" key="4">
    <source>
        <dbReference type="ARBA" id="ARBA00022827"/>
    </source>
</evidence>
<dbReference type="SUPFAM" id="SSF53474">
    <property type="entry name" value="alpha/beta-Hydrolases"/>
    <property type="match status" value="1"/>
</dbReference>
<dbReference type="InterPro" id="IPR052542">
    <property type="entry name" value="Cholesterol_Oxidase"/>
</dbReference>
<dbReference type="KEGG" id="acx:Achr_21690"/>
<dbReference type="AlphaFoldDB" id="A0A0C4WI74"/>
<dbReference type="InterPro" id="IPR029058">
    <property type="entry name" value="AB_hydrolase_fold"/>
</dbReference>
<dbReference type="PANTHER" id="PTHR47470">
    <property type="entry name" value="CHOLESTEROL OXIDASE"/>
    <property type="match status" value="1"/>
</dbReference>
<accession>A0A0C4WI74</accession>
<evidence type="ECO:0000256" key="1">
    <source>
        <dbReference type="ARBA" id="ARBA00001974"/>
    </source>
</evidence>
<keyword evidence="3" id="KW-0285">Flavoprotein</keyword>
<keyword evidence="7" id="KW-1185">Reference proteome</keyword>
<keyword evidence="5" id="KW-0560">Oxidoreductase</keyword>
<dbReference type="EMBL" id="CP010415">
    <property type="protein sequence ID" value="AJE21618.1"/>
    <property type="molecule type" value="Genomic_DNA"/>
</dbReference>
<dbReference type="HOGENOM" id="CLU_791854_0_0_6"/>
<evidence type="ECO:0000256" key="3">
    <source>
        <dbReference type="ARBA" id="ARBA00022630"/>
    </source>
</evidence>
<dbReference type="Proteomes" id="UP000068210">
    <property type="component" value="Chromosome"/>
</dbReference>
<evidence type="ECO:0008006" key="8">
    <source>
        <dbReference type="Google" id="ProtNLM"/>
    </source>
</evidence>
<keyword evidence="4" id="KW-0274">FAD</keyword>
<name>A0A0C4WI74_9GAMM</name>
<dbReference type="STRING" id="1328314.Achr_21690"/>
<dbReference type="PANTHER" id="PTHR47470:SF1">
    <property type="entry name" value="FAD-DEPENDENT OXIDOREDUCTASE 2 FAD BINDING DOMAIN-CONTAINING PROTEIN"/>
    <property type="match status" value="1"/>
</dbReference>
<protein>
    <recommendedName>
        <fullName evidence="8">Esterase</fullName>
    </recommendedName>
</protein>
<reference evidence="6 7" key="1">
    <citation type="journal article" date="2015" name="PLoS ONE">
        <title>Azotobacter Genomes: The Genome of Azotobacter chroococcum NCIMB 8003 (ATCC 4412).</title>
        <authorList>
            <person name="Robson R.L."/>
            <person name="Jones R."/>
            <person name="Robson R.M."/>
            <person name="Schwartz A."/>
            <person name="Richardson T.H."/>
        </authorList>
    </citation>
    <scope>NUCLEOTIDE SEQUENCE [LARGE SCALE GENOMIC DNA]</scope>
    <source>
        <strain evidence="6 7">NCIMB 8003</strain>
    </source>
</reference>
<comment type="cofactor">
    <cofactor evidence="1">
        <name>FAD</name>
        <dbReference type="ChEBI" id="CHEBI:57692"/>
    </cofactor>
</comment>
<dbReference type="GO" id="GO:0016491">
    <property type="term" value="F:oxidoreductase activity"/>
    <property type="evidence" value="ECO:0007669"/>
    <property type="project" value="UniProtKB-KW"/>
</dbReference>
<sequence length="351" mass="39200">MSSTAFVEGGVYTRRVVPFVAGDGRSLNLVNIRSSERMPDKGPVILVHGAGVRASIYQAPVETDIVDALIASGYDVWLENWRASIDFEANLWTLDQAALFDHPAAVRTIIAETGAETVKAVIHCQGSTSFTMSAVAGLLPQVSVIVSNAVSLHPVVPRWSSFKLNRMLPLVKLMTQYLNPHWGIEAPTLAAKLITLMVNLTHHECGNPVCKQVSFTYGSGFPALWRHENLDDETHEWIKSEFGAVPLRFFEQIVRCTSRGNLVSVEGFPELPEDFASFEPRTEARFAFLAGEKNLCFLPESQVKSHEYFSRWRPGYHALHLLPDYGHLDVFMGKNAARDIFPLIIHELERQ</sequence>
<evidence type="ECO:0000313" key="7">
    <source>
        <dbReference type="Proteomes" id="UP000068210"/>
    </source>
</evidence>